<dbReference type="Proteomes" id="UP000195880">
    <property type="component" value="Chromosome"/>
</dbReference>
<sequence>MTQEAQPRTAKLPRRERELITRLRQWAKDNRRGSSGKTQIPLDAVWTAFQGTPNRNPEGDFEQAVLAHCLDALERHGLIKSFQERTPEKISLPVKIWLLPEARPARVEEPMPRWHHELHWLADQWRRATRKQRAAYIAINLWLKSDPDLFAVPIRERALEIFATFGAETDFPMPEKTFDELKSGILFSDPERLDTVLRTFRPPPPLLTETFPLEKADGHYRRVGTGDVLLVVENSTTWWSIVECLPDRHRLGYVAWGLGGTFRASVRAITAEHRISEIRYFGDLDLSGVRIPLNASRTSLGLGLPPVRPTKALYKALLTVGRPHAAKEAPASAAEAAELADWLPTTQRSDVISLLTEGKRLAQEWVGYRFLTRSTDWYVDIR</sequence>
<name>A0A1Z1W4M5_9ACTN</name>
<dbReference type="AlphaFoldDB" id="A0A1Z1W4M5"/>
<evidence type="ECO:0000313" key="3">
    <source>
        <dbReference type="Proteomes" id="UP000195880"/>
    </source>
</evidence>
<reference evidence="2 3" key="1">
    <citation type="submission" date="2017-05" db="EMBL/GenBank/DDBJ databases">
        <title>Streptomyces alboflavus Genome sequencing and assembly.</title>
        <authorList>
            <person name="Wang Y."/>
            <person name="Du B."/>
            <person name="Ding Y."/>
            <person name="Liu H."/>
            <person name="Hou Q."/>
            <person name="Liu K."/>
            <person name="Wang C."/>
            <person name="Yao L."/>
        </authorList>
    </citation>
    <scope>NUCLEOTIDE SEQUENCE [LARGE SCALE GENOMIC DNA]</scope>
    <source>
        <strain evidence="2 3">MDJK44</strain>
    </source>
</reference>
<gene>
    <name evidence="2" type="ORF">SMD44_00745</name>
</gene>
<dbReference type="EMBL" id="CP021748">
    <property type="protein sequence ID" value="ARX81347.1"/>
    <property type="molecule type" value="Genomic_DNA"/>
</dbReference>
<evidence type="ECO:0000313" key="2">
    <source>
        <dbReference type="EMBL" id="ARX81347.1"/>
    </source>
</evidence>
<evidence type="ECO:0000259" key="1">
    <source>
        <dbReference type="Pfam" id="PF09983"/>
    </source>
</evidence>
<organism evidence="2 3">
    <name type="scientific">Streptomyces alboflavus</name>
    <dbReference type="NCBI Taxonomy" id="67267"/>
    <lineage>
        <taxon>Bacteria</taxon>
        <taxon>Bacillati</taxon>
        <taxon>Actinomycetota</taxon>
        <taxon>Actinomycetes</taxon>
        <taxon>Kitasatosporales</taxon>
        <taxon>Streptomycetaceae</taxon>
        <taxon>Streptomyces</taxon>
    </lineage>
</organism>
<accession>A0A1Z1W4M5</accession>
<proteinExistence type="predicted"/>
<dbReference type="Pfam" id="PF09983">
    <property type="entry name" value="JetD_C"/>
    <property type="match status" value="1"/>
</dbReference>
<dbReference type="KEGG" id="salf:SMD44_00745"/>
<dbReference type="InterPro" id="IPR024534">
    <property type="entry name" value="JetD_C"/>
</dbReference>
<protein>
    <recommendedName>
        <fullName evidence="1">Wadjet protein JetD C-terminal domain-containing protein</fullName>
    </recommendedName>
</protein>
<feature type="domain" description="Wadjet protein JetD C-terminal" evidence="1">
    <location>
        <begin position="228"/>
        <end position="373"/>
    </location>
</feature>
<dbReference type="RefSeq" id="WP_203348039.1">
    <property type="nucleotide sequence ID" value="NZ_CP021748.1"/>
</dbReference>
<keyword evidence="3" id="KW-1185">Reference proteome</keyword>